<dbReference type="Proteomes" id="UP000467260">
    <property type="component" value="Chromosome"/>
</dbReference>
<dbReference type="RefSeq" id="WP_133054884.1">
    <property type="nucleotide sequence ID" value="NZ_AP022609.1"/>
</dbReference>
<dbReference type="EMBL" id="AP022609">
    <property type="protein sequence ID" value="BBZ23898.1"/>
    <property type="molecule type" value="Genomic_DNA"/>
</dbReference>
<sequence>MSNEVSIEVAALMAGVSYETFLSWMHHAGGILVMPDTADPRCGRRVSGGVPMHVRSCGCQFVASPHPDVVGRDPLAVAFGAGTVVVDAPGRFTATEFTADDGTAFGSLYRTADSCDGDPEFRLITDWLGSRPWIETGYDEVDDPTMVDGYSEHYVFQLAGDRA</sequence>
<evidence type="ECO:0000313" key="2">
    <source>
        <dbReference type="Proteomes" id="UP000467260"/>
    </source>
</evidence>
<name>A0A7I7X6E9_9MYCO</name>
<proteinExistence type="predicted"/>
<keyword evidence="2" id="KW-1185">Reference proteome</keyword>
<protein>
    <submittedName>
        <fullName evidence="1">Uncharacterized protein</fullName>
    </submittedName>
</protein>
<reference evidence="1 2" key="1">
    <citation type="journal article" date="2019" name="Emerg. Microbes Infect.">
        <title>Comprehensive subspecies identification of 175 nontuberculous mycobacteria species based on 7547 genomic profiles.</title>
        <authorList>
            <person name="Matsumoto Y."/>
            <person name="Kinjo T."/>
            <person name="Motooka D."/>
            <person name="Nabeya D."/>
            <person name="Jung N."/>
            <person name="Uechi K."/>
            <person name="Horii T."/>
            <person name="Iida T."/>
            <person name="Fujita J."/>
            <person name="Nakamura S."/>
        </authorList>
    </citation>
    <scope>NUCLEOTIDE SEQUENCE [LARGE SCALE GENOMIC DNA]</scope>
    <source>
        <strain evidence="1 2">JCM 13571</strain>
    </source>
</reference>
<dbReference type="KEGG" id="mhib:MHIB_23160"/>
<accession>A0A7I7X6E9</accession>
<gene>
    <name evidence="1" type="ORF">MHIB_23160</name>
</gene>
<evidence type="ECO:0000313" key="1">
    <source>
        <dbReference type="EMBL" id="BBZ23898.1"/>
    </source>
</evidence>
<dbReference type="AlphaFoldDB" id="A0A7I7X6E9"/>
<dbReference type="OrthoDB" id="569708at2"/>
<organism evidence="1 2">
    <name type="scientific">Mycolicibacter hiberniae</name>
    <dbReference type="NCBI Taxonomy" id="29314"/>
    <lineage>
        <taxon>Bacteria</taxon>
        <taxon>Bacillati</taxon>
        <taxon>Actinomycetota</taxon>
        <taxon>Actinomycetes</taxon>
        <taxon>Mycobacteriales</taxon>
        <taxon>Mycobacteriaceae</taxon>
        <taxon>Mycolicibacter</taxon>
    </lineage>
</organism>